<reference evidence="2 3" key="1">
    <citation type="submission" date="2024-11" db="EMBL/GenBank/DDBJ databases">
        <title>Adaptive evolution of stress response genes in parasites aligns with host niche diversity.</title>
        <authorList>
            <person name="Hahn C."/>
            <person name="Resl P."/>
        </authorList>
    </citation>
    <scope>NUCLEOTIDE SEQUENCE [LARGE SCALE GENOMIC DNA]</scope>
    <source>
        <strain evidence="2">EGGRZ-B1_66</strain>
        <tissue evidence="2">Body</tissue>
    </source>
</reference>
<accession>A0ABD2PPY2</accession>
<dbReference type="SUPFAM" id="SSF50729">
    <property type="entry name" value="PH domain-like"/>
    <property type="match status" value="1"/>
</dbReference>
<comment type="caution">
    <text evidence="2">The sequence shown here is derived from an EMBL/GenBank/DDBJ whole genome shotgun (WGS) entry which is preliminary data.</text>
</comment>
<sequence>MARLEKADSYEHLSEAEDQFALEDSPVESQRLARGAEDCSMSDKKSVSFSVAPKHQTARITNAADCYRLMQRGSEMIKLRTSGRQYRRAYFMDDNLGTIRWVPSSKRKDRAKIDIEELKEVRLGCSNNTARALGRRSSFAAQHNAASGSVSSSALSSFIHAASSNTRQSRST</sequence>
<evidence type="ECO:0000256" key="1">
    <source>
        <dbReference type="SAM" id="MobiDB-lite"/>
    </source>
</evidence>
<dbReference type="Proteomes" id="UP001626550">
    <property type="component" value="Unassembled WGS sequence"/>
</dbReference>
<organism evidence="2 3">
    <name type="scientific">Cichlidogyrus casuarinus</name>
    <dbReference type="NCBI Taxonomy" id="1844966"/>
    <lineage>
        <taxon>Eukaryota</taxon>
        <taxon>Metazoa</taxon>
        <taxon>Spiralia</taxon>
        <taxon>Lophotrochozoa</taxon>
        <taxon>Platyhelminthes</taxon>
        <taxon>Monogenea</taxon>
        <taxon>Monopisthocotylea</taxon>
        <taxon>Dactylogyridea</taxon>
        <taxon>Ancyrocephalidae</taxon>
        <taxon>Cichlidogyrus</taxon>
    </lineage>
</organism>
<proteinExistence type="predicted"/>
<keyword evidence="3" id="KW-1185">Reference proteome</keyword>
<evidence type="ECO:0000313" key="3">
    <source>
        <dbReference type="Proteomes" id="UP001626550"/>
    </source>
</evidence>
<name>A0ABD2PPY2_9PLAT</name>
<dbReference type="Gene3D" id="2.30.29.30">
    <property type="entry name" value="Pleckstrin-homology domain (PH domain)/Phosphotyrosine-binding domain (PTB)"/>
    <property type="match status" value="1"/>
</dbReference>
<dbReference type="AlphaFoldDB" id="A0ABD2PPY2"/>
<dbReference type="InterPro" id="IPR011993">
    <property type="entry name" value="PH-like_dom_sf"/>
</dbReference>
<protein>
    <submittedName>
        <fullName evidence="2">Uncharacterized protein</fullName>
    </submittedName>
</protein>
<feature type="region of interest" description="Disordered" evidence="1">
    <location>
        <begin position="15"/>
        <end position="37"/>
    </location>
</feature>
<evidence type="ECO:0000313" key="2">
    <source>
        <dbReference type="EMBL" id="KAL3309555.1"/>
    </source>
</evidence>
<dbReference type="EMBL" id="JBJKFK010003788">
    <property type="protein sequence ID" value="KAL3309555.1"/>
    <property type="molecule type" value="Genomic_DNA"/>
</dbReference>
<gene>
    <name evidence="2" type="ORF">Ciccas_011897</name>
</gene>